<evidence type="ECO:0000313" key="2">
    <source>
        <dbReference type="EMBL" id="EIK62433.1"/>
    </source>
</evidence>
<evidence type="ECO:0000256" key="1">
    <source>
        <dbReference type="SAM" id="Phobius"/>
    </source>
</evidence>
<reference evidence="2" key="1">
    <citation type="journal article" date="2012" name="PLoS Genet.">
        <title>Comparative Genomics of Plant-Associated Pseudomonas spp.: Insights into Diversity and Inheritance of Traits Involved in Multitrophic Interactions.</title>
        <authorList>
            <person name="Loper J.E."/>
            <person name="Hassan K.A."/>
            <person name="Mavrodi D.V."/>
            <person name="Davis E.W.II."/>
            <person name="Lim C.K."/>
            <person name="Shaffer B.T."/>
            <person name="Elbourne L.D."/>
            <person name="Stockwell V.O."/>
            <person name="Hartney S.L."/>
            <person name="Breakwell K."/>
            <person name="Henkels M.D."/>
            <person name="Tetu S.G."/>
            <person name="Rangel L.I."/>
            <person name="Kidarsa T.A."/>
            <person name="Wilson N.L."/>
            <person name="van de Mortel J.E."/>
            <person name="Song C."/>
            <person name="Blumhagen R."/>
            <person name="Radune D."/>
            <person name="Hostetler J.B."/>
            <person name="Brinkac L.M."/>
            <person name="Durkin A.S."/>
            <person name="Kluepfel D.A."/>
            <person name="Wechter W.P."/>
            <person name="Anderson A.J."/>
            <person name="Kim Y.C."/>
            <person name="Pierson L.S.III."/>
            <person name="Pierson E.A."/>
            <person name="Lindow S.E."/>
            <person name="Kobayashi D.Y."/>
            <person name="Raaijmakers J.M."/>
            <person name="Weller D.M."/>
            <person name="Thomashow L.S."/>
            <person name="Allen A.E."/>
            <person name="Paulsen I.T."/>
        </authorList>
    </citation>
    <scope>NUCLEOTIDE SEQUENCE [LARGE SCALE GENOMIC DNA]</scope>
    <source>
        <strain evidence="2">SS101</strain>
    </source>
</reference>
<protein>
    <submittedName>
        <fullName evidence="2">Uncharacterized protein</fullName>
    </submittedName>
</protein>
<dbReference type="RefSeq" id="WP_003189407.1">
    <property type="nucleotide sequence ID" value="NZ_CM001513.1"/>
</dbReference>
<accession>I4KCJ3</accession>
<dbReference type="Proteomes" id="UP000003213">
    <property type="component" value="Chromosome"/>
</dbReference>
<feature type="transmembrane region" description="Helical" evidence="1">
    <location>
        <begin position="38"/>
        <end position="58"/>
    </location>
</feature>
<sequence>MAMLDTQKNTPKIILRQVVGWVLVLPLLASFARLPFPLGLLLEIGVIAASAYGVSLAWRHASRRVAVLALIITLLNIISAFMLSTASVLKALYIISWLYWYPYYADWVYWNF</sequence>
<comment type="caution">
    <text evidence="2">The sequence shown here is derived from an EMBL/GenBank/DDBJ whole genome shotgun (WGS) entry which is preliminary data.</text>
</comment>
<organism evidence="2">
    <name type="scientific">Pseudomonas lactis</name>
    <dbReference type="NCBI Taxonomy" id="1615674"/>
    <lineage>
        <taxon>Bacteria</taxon>
        <taxon>Pseudomonadati</taxon>
        <taxon>Pseudomonadota</taxon>
        <taxon>Gammaproteobacteria</taxon>
        <taxon>Pseudomonadales</taxon>
        <taxon>Pseudomonadaceae</taxon>
        <taxon>Pseudomonas</taxon>
    </lineage>
</organism>
<gene>
    <name evidence="2" type="ORF">PflSS101_1423</name>
</gene>
<name>I4KCJ3_9PSED</name>
<keyword evidence="1" id="KW-0472">Membrane</keyword>
<keyword evidence="1" id="KW-0812">Transmembrane</keyword>
<dbReference type="EMBL" id="AHPN01000001">
    <property type="protein sequence ID" value="EIK62433.1"/>
    <property type="molecule type" value="Genomic_DNA"/>
</dbReference>
<proteinExistence type="predicted"/>
<feature type="transmembrane region" description="Helical" evidence="1">
    <location>
        <begin position="65"/>
        <end position="85"/>
    </location>
</feature>
<dbReference type="PATRIC" id="fig|1038924.3.peg.1398"/>
<keyword evidence="1" id="KW-1133">Transmembrane helix</keyword>
<dbReference type="AlphaFoldDB" id="I4KCJ3"/>
<feature type="transmembrane region" description="Helical" evidence="1">
    <location>
        <begin position="13"/>
        <end position="32"/>
    </location>
</feature>
<dbReference type="HOGENOM" id="CLU_173317_0_0_6"/>